<dbReference type="InterPro" id="IPR029045">
    <property type="entry name" value="ClpP/crotonase-like_dom_sf"/>
</dbReference>
<protein>
    <submittedName>
        <fullName evidence="2">Enoyl-CoA hydratase</fullName>
    </submittedName>
</protein>
<organism evidence="2 3">
    <name type="scientific">Intrasporangium chromatireducens Q5-1</name>
    <dbReference type="NCBI Taxonomy" id="584657"/>
    <lineage>
        <taxon>Bacteria</taxon>
        <taxon>Bacillati</taxon>
        <taxon>Actinomycetota</taxon>
        <taxon>Actinomycetes</taxon>
        <taxon>Micrococcales</taxon>
        <taxon>Intrasporangiaceae</taxon>
        <taxon>Intrasporangium</taxon>
    </lineage>
</organism>
<dbReference type="InterPro" id="IPR018376">
    <property type="entry name" value="Enoyl-CoA_hyd/isom_CS"/>
</dbReference>
<accession>W9GM47</accession>
<evidence type="ECO:0000313" key="3">
    <source>
        <dbReference type="Proteomes" id="UP000019494"/>
    </source>
</evidence>
<dbReference type="Pfam" id="PF00378">
    <property type="entry name" value="ECH_1"/>
    <property type="match status" value="1"/>
</dbReference>
<dbReference type="OrthoDB" id="8452484at2"/>
<keyword evidence="3" id="KW-1185">Reference proteome</keyword>
<sequence>MSEDLVRLDVTDGVATVVLNRPDAANALDLPLAEQLGAVVDRLGGPDVRAVLLTGAGKRFCAGGDVRSFLASEDPAAYVERLASTADVALRRLAELDKPVVAAVHGAVAGAGLAVMLSCDLVLADVGTKFVTAYAGIGLTPDCGLSWLLPRAVGQQRALELLLTPRTLTALEGRDWGLVTEVVEAGDVLTRGREVVESLASGPSAALGQARRLVRSSYAVSRADTGADEARTIGAAVRSEEAQRLITAFTSR</sequence>
<dbReference type="PANTHER" id="PTHR43459">
    <property type="entry name" value="ENOYL-COA HYDRATASE"/>
    <property type="match status" value="1"/>
</dbReference>
<dbReference type="Proteomes" id="UP000019494">
    <property type="component" value="Unassembled WGS sequence"/>
</dbReference>
<comment type="caution">
    <text evidence="2">The sequence shown here is derived from an EMBL/GenBank/DDBJ whole genome shotgun (WGS) entry which is preliminary data.</text>
</comment>
<dbReference type="AlphaFoldDB" id="W9GM47"/>
<dbReference type="SUPFAM" id="SSF52096">
    <property type="entry name" value="ClpP/crotonase"/>
    <property type="match status" value="1"/>
</dbReference>
<gene>
    <name evidence="2" type="ORF">N864_02590</name>
</gene>
<dbReference type="PANTHER" id="PTHR43459:SF1">
    <property type="entry name" value="EG:BACN32G11.4 PROTEIN"/>
    <property type="match status" value="1"/>
</dbReference>
<dbReference type="CDD" id="cd06558">
    <property type="entry name" value="crotonase-like"/>
    <property type="match status" value="1"/>
</dbReference>
<comment type="similarity">
    <text evidence="1">Belongs to the enoyl-CoA hydratase/isomerase family.</text>
</comment>
<dbReference type="RefSeq" id="WP_034718954.1">
    <property type="nucleotide sequence ID" value="NZ_AWQS01000162.1"/>
</dbReference>
<proteinExistence type="inferred from homology"/>
<name>W9GM47_9MICO</name>
<dbReference type="GO" id="GO:0003824">
    <property type="term" value="F:catalytic activity"/>
    <property type="evidence" value="ECO:0007669"/>
    <property type="project" value="InterPro"/>
</dbReference>
<evidence type="ECO:0000256" key="1">
    <source>
        <dbReference type="RuleBase" id="RU003707"/>
    </source>
</evidence>
<dbReference type="Gene3D" id="3.90.226.10">
    <property type="entry name" value="2-enoyl-CoA Hydratase, Chain A, domain 1"/>
    <property type="match status" value="1"/>
</dbReference>
<dbReference type="InterPro" id="IPR001753">
    <property type="entry name" value="Enoyl-CoA_hydra/iso"/>
</dbReference>
<dbReference type="PATRIC" id="fig|584657.3.peg.3152"/>
<dbReference type="PROSITE" id="PS00166">
    <property type="entry name" value="ENOYL_COA_HYDRATASE"/>
    <property type="match status" value="1"/>
</dbReference>
<dbReference type="EMBL" id="AWQS01000162">
    <property type="protein sequence ID" value="EWT04964.1"/>
    <property type="molecule type" value="Genomic_DNA"/>
</dbReference>
<reference evidence="3" key="1">
    <citation type="submission" date="2013-08" db="EMBL/GenBank/DDBJ databases">
        <title>Intrasporangium oryzae NRRL B-24470.</title>
        <authorList>
            <person name="Liu H."/>
            <person name="Wang G."/>
        </authorList>
    </citation>
    <scope>NUCLEOTIDE SEQUENCE [LARGE SCALE GENOMIC DNA]</scope>
    <source>
        <strain evidence="3">Q5-1</strain>
    </source>
</reference>
<evidence type="ECO:0000313" key="2">
    <source>
        <dbReference type="EMBL" id="EWT04964.1"/>
    </source>
</evidence>